<comment type="caution">
    <text evidence="5">The sequence shown here is derived from an EMBL/GenBank/DDBJ whole genome shotgun (WGS) entry which is preliminary data.</text>
</comment>
<evidence type="ECO:0000256" key="3">
    <source>
        <dbReference type="ARBA" id="ARBA00023163"/>
    </source>
</evidence>
<keyword evidence="2" id="KW-0238">DNA-binding</keyword>
<dbReference type="InterPro" id="IPR018060">
    <property type="entry name" value="HTH_AraC"/>
</dbReference>
<dbReference type="PRINTS" id="PR00032">
    <property type="entry name" value="HTHARAC"/>
</dbReference>
<dbReference type="InterPro" id="IPR020449">
    <property type="entry name" value="Tscrpt_reg_AraC-type_HTH"/>
</dbReference>
<dbReference type="PANTHER" id="PTHR43280:SF34">
    <property type="entry name" value="ARAC-FAMILY TRANSCRIPTIONAL REGULATOR"/>
    <property type="match status" value="1"/>
</dbReference>
<dbReference type="AlphaFoldDB" id="A0A559JZU1"/>
<keyword evidence="6" id="KW-1185">Reference proteome</keyword>
<dbReference type="InterPro" id="IPR009057">
    <property type="entry name" value="Homeodomain-like_sf"/>
</dbReference>
<evidence type="ECO:0000313" key="5">
    <source>
        <dbReference type="EMBL" id="TVY05415.1"/>
    </source>
</evidence>
<dbReference type="GO" id="GO:0003700">
    <property type="term" value="F:DNA-binding transcription factor activity"/>
    <property type="evidence" value="ECO:0007669"/>
    <property type="project" value="InterPro"/>
</dbReference>
<dbReference type="EMBL" id="VNJI01000059">
    <property type="protein sequence ID" value="TVY05415.1"/>
    <property type="molecule type" value="Genomic_DNA"/>
</dbReference>
<keyword evidence="3" id="KW-0804">Transcription</keyword>
<evidence type="ECO:0000259" key="4">
    <source>
        <dbReference type="PROSITE" id="PS01124"/>
    </source>
</evidence>
<feature type="domain" description="HTH araC/xylS-type" evidence="4">
    <location>
        <begin position="178"/>
        <end position="275"/>
    </location>
</feature>
<gene>
    <name evidence="5" type="ORF">FPZ49_30300</name>
</gene>
<dbReference type="PROSITE" id="PS00041">
    <property type="entry name" value="HTH_ARAC_FAMILY_1"/>
    <property type="match status" value="1"/>
</dbReference>
<dbReference type="SUPFAM" id="SSF51215">
    <property type="entry name" value="Regulatory protein AraC"/>
    <property type="match status" value="1"/>
</dbReference>
<reference evidence="5 6" key="1">
    <citation type="submission" date="2019-07" db="EMBL/GenBank/DDBJ databases">
        <authorList>
            <person name="Kim J."/>
        </authorList>
    </citation>
    <scope>NUCLEOTIDE SEQUENCE [LARGE SCALE GENOMIC DNA]</scope>
    <source>
        <strain evidence="5 6">JC52</strain>
    </source>
</reference>
<dbReference type="InterPro" id="IPR018062">
    <property type="entry name" value="HTH_AraC-typ_CS"/>
</dbReference>
<dbReference type="InterPro" id="IPR037923">
    <property type="entry name" value="HTH-like"/>
</dbReference>
<dbReference type="PROSITE" id="PS01124">
    <property type="entry name" value="HTH_ARAC_FAMILY_2"/>
    <property type="match status" value="1"/>
</dbReference>
<dbReference type="SMART" id="SM00342">
    <property type="entry name" value="HTH_ARAC"/>
    <property type="match status" value="1"/>
</dbReference>
<evidence type="ECO:0000256" key="1">
    <source>
        <dbReference type="ARBA" id="ARBA00023015"/>
    </source>
</evidence>
<evidence type="ECO:0000256" key="2">
    <source>
        <dbReference type="ARBA" id="ARBA00023125"/>
    </source>
</evidence>
<dbReference type="Pfam" id="PF12833">
    <property type="entry name" value="HTH_18"/>
    <property type="match status" value="1"/>
</dbReference>
<evidence type="ECO:0000313" key="6">
    <source>
        <dbReference type="Proteomes" id="UP000317036"/>
    </source>
</evidence>
<protein>
    <submittedName>
        <fullName evidence="5">Helix-turn-helix domain-containing protein</fullName>
    </submittedName>
</protein>
<dbReference type="PANTHER" id="PTHR43280">
    <property type="entry name" value="ARAC-FAMILY TRANSCRIPTIONAL REGULATOR"/>
    <property type="match status" value="1"/>
</dbReference>
<sequence>MNLAYERIDDCIRYDYQRYDPNPCNVNFHLHNEFEIYFLISGDVNYFVEKSMYPIKYGDVMITNNQEIHKPSFRNDHLYERISLQFAPHIVRSFNSPRLDLLGCFLNKPKGQHNKISLSSSQLKELLRLFSQFENLKNNAGYEILKLNYLIEVLVLLNLVFKDVNRLDPQTAMPDLLIALLDHIDMNLDKDLSLESLSAKFYVDRFYMGRVFKKHIGSNIHEYILFKRISKAKEILASGVSVTETCERCGFNDYSNFLKMFKRTVGISPGKYKSSLGTIL</sequence>
<dbReference type="RefSeq" id="WP_144854068.1">
    <property type="nucleotide sequence ID" value="NZ_VNJI01000059.1"/>
</dbReference>
<dbReference type="Gene3D" id="1.10.10.60">
    <property type="entry name" value="Homeodomain-like"/>
    <property type="match status" value="2"/>
</dbReference>
<dbReference type="SUPFAM" id="SSF46689">
    <property type="entry name" value="Homeodomain-like"/>
    <property type="match status" value="2"/>
</dbReference>
<proteinExistence type="predicted"/>
<dbReference type="OrthoDB" id="9774814at2"/>
<accession>A0A559JZU1</accession>
<organism evidence="5 6">
    <name type="scientific">Paenibacillus cremeus</name>
    <dbReference type="NCBI Taxonomy" id="2163881"/>
    <lineage>
        <taxon>Bacteria</taxon>
        <taxon>Bacillati</taxon>
        <taxon>Bacillota</taxon>
        <taxon>Bacilli</taxon>
        <taxon>Bacillales</taxon>
        <taxon>Paenibacillaceae</taxon>
        <taxon>Paenibacillus</taxon>
    </lineage>
</organism>
<keyword evidence="1" id="KW-0805">Transcription regulation</keyword>
<dbReference type="Proteomes" id="UP000317036">
    <property type="component" value="Unassembled WGS sequence"/>
</dbReference>
<name>A0A559JZU1_9BACL</name>
<dbReference type="GO" id="GO:0043565">
    <property type="term" value="F:sequence-specific DNA binding"/>
    <property type="evidence" value="ECO:0007669"/>
    <property type="project" value="InterPro"/>
</dbReference>